<evidence type="ECO:0000256" key="2">
    <source>
        <dbReference type="SAM" id="MobiDB-lite"/>
    </source>
</evidence>
<proteinExistence type="predicted"/>
<dbReference type="GO" id="GO:0006888">
    <property type="term" value="P:endoplasmic reticulum to Golgi vesicle-mediated transport"/>
    <property type="evidence" value="ECO:0007669"/>
    <property type="project" value="InterPro"/>
</dbReference>
<organism evidence="3 4">
    <name type="scientific">Lachnellula cervina</name>
    <dbReference type="NCBI Taxonomy" id="1316786"/>
    <lineage>
        <taxon>Eukaryota</taxon>
        <taxon>Fungi</taxon>
        <taxon>Dikarya</taxon>
        <taxon>Ascomycota</taxon>
        <taxon>Pezizomycotina</taxon>
        <taxon>Leotiomycetes</taxon>
        <taxon>Helotiales</taxon>
        <taxon>Lachnaceae</taxon>
        <taxon>Lachnellula</taxon>
    </lineage>
</organism>
<sequence length="825" mass="93566">HTTPHYPPCKHSHNTMPSSSITRDKSPLAVLIDPQRMNPELEKDVRLEDYLNDKIQTSTDFGNLKSLIANVDLQKKQLEKQLQDAKSKLQEAKQSSANYSSSMLEQTQEFNRQQASVQKRLMIVTNAHTPEEATKRLRGPMEKLRKVELANSYVEMLQEVDDMTKDARSHLPAHPKEALRPYIQLKELSLSLVELQGPADEAAPHLVRHVQNTTKRLWVDMKRIMTDEFEAILKKSNWPENAPELTREWSDCFERLLDLQSPEILAAREPIVLLPMEVLCRNFVLQFRYHFFGDRDTAQTKHLGSYFFEWFIGTVATWETFLNENVTPVLAAHFRGSQLAGNSLHVNSIAAFITAMLPVVKEKVNSLLLEISNEPHHLSKFIHQLMLFDDSVRSTFGYDGGNLDCGWKGLLWDVLDTWFDRWSQIEKEFALERYREIIQSEDSGQIDYDSATSGKTKTTHGATKVADLIQSVTEQYSKLRRFSHKVRFLISIQAEILDQYLGRLADSLERYMSVTTTVGRTLHGVTKEERARLEGIGGLESLCRVYGSADHIISKLKESINDEFFVDLWEVLQERAKVTSTTDRLVGSMSYNEVKDCTSDAVGSTEEGSVFDVTIAAYQRLTNRTESLITQAIKYALPNSFKAYITKPEWTTVGEVPTSGTVSIAITAELDQPLQTLKENSMFLRDTISYAAYRRIWRECFDTLQDLLFQEVLLKQTFTTLGAARLMGDIDAIQSVVDSTSRGAGSALSMPKLKDGVTLLNVPLEAAEGRMSLKEVYEKICSATQSDEVFEQLGLTRLTSLEARKIMQNRIEAVASWTEPGGSKF</sequence>
<dbReference type="InterPro" id="IPR042042">
    <property type="entry name" value="Tip20p_domB"/>
</dbReference>
<dbReference type="PANTHER" id="PTHR13520">
    <property type="entry name" value="RAD50-INTERACTING PROTEIN 1 RINT-1"/>
    <property type="match status" value="1"/>
</dbReference>
<accession>A0A7D8UTJ3</accession>
<feature type="region of interest" description="Disordered" evidence="2">
    <location>
        <begin position="1"/>
        <end position="22"/>
    </location>
</feature>
<dbReference type="GO" id="GO:0006890">
    <property type="term" value="P:retrograde vesicle-mediated transport, Golgi to endoplasmic reticulum"/>
    <property type="evidence" value="ECO:0007669"/>
    <property type="project" value="InterPro"/>
</dbReference>
<dbReference type="Gene3D" id="1.20.58.670">
    <property type="entry name" value="Dsl1p vesicle tethering complex, Tip20p subunit, domain D"/>
    <property type="match status" value="1"/>
</dbReference>
<feature type="non-terminal residue" evidence="3">
    <location>
        <position position="1"/>
    </location>
</feature>
<dbReference type="AlphaFoldDB" id="A0A7D8UTJ3"/>
<evidence type="ECO:0000313" key="3">
    <source>
        <dbReference type="EMBL" id="TVY57594.1"/>
    </source>
</evidence>
<evidence type="ECO:0000256" key="1">
    <source>
        <dbReference type="SAM" id="Coils"/>
    </source>
</evidence>
<dbReference type="PANTHER" id="PTHR13520:SF0">
    <property type="entry name" value="RAD50-INTERACTING PROTEIN 1"/>
    <property type="match status" value="1"/>
</dbReference>
<dbReference type="EMBL" id="QGMG01000084">
    <property type="protein sequence ID" value="TVY57594.1"/>
    <property type="molecule type" value="Genomic_DNA"/>
</dbReference>
<keyword evidence="4" id="KW-1185">Reference proteome</keyword>
<evidence type="ECO:0000313" key="4">
    <source>
        <dbReference type="Proteomes" id="UP000481288"/>
    </source>
</evidence>
<dbReference type="GO" id="GO:0070939">
    <property type="term" value="C:Dsl1/NZR complex"/>
    <property type="evidence" value="ECO:0007669"/>
    <property type="project" value="InterPro"/>
</dbReference>
<reference evidence="3 4" key="1">
    <citation type="submission" date="2018-05" db="EMBL/GenBank/DDBJ databases">
        <title>Whole genome sequencing for identification of molecular markers to develop diagnostic detection tools for the regulated plant pathogen Lachnellula willkommii.</title>
        <authorList>
            <person name="Giroux E."/>
            <person name="Bilodeau G."/>
        </authorList>
    </citation>
    <scope>NUCLEOTIDE SEQUENCE [LARGE SCALE GENOMIC DNA]</scope>
    <source>
        <strain evidence="3 4">CBS 625.97</strain>
    </source>
</reference>
<dbReference type="OrthoDB" id="2189254at2759"/>
<dbReference type="PROSITE" id="PS51386">
    <property type="entry name" value="RINT1_TIP20"/>
    <property type="match status" value="1"/>
</dbReference>
<dbReference type="Proteomes" id="UP000481288">
    <property type="component" value="Unassembled WGS sequence"/>
</dbReference>
<feature type="coiled-coil region" evidence="1">
    <location>
        <begin position="64"/>
        <end position="102"/>
    </location>
</feature>
<gene>
    <name evidence="3" type="primary">RINT1</name>
    <name evidence="3" type="ORF">LCER1_G001687</name>
</gene>
<keyword evidence="1" id="KW-0175">Coiled coil</keyword>
<dbReference type="InterPro" id="IPR042044">
    <property type="entry name" value="EXOC6PINT-1/Sec15/Tip20_C_dom2"/>
</dbReference>
<dbReference type="Gene3D" id="1.20.58.1420">
    <property type="entry name" value="Dsl1p vesicle tethering complex, Tip20p subunit, domain B"/>
    <property type="match status" value="1"/>
</dbReference>
<dbReference type="Pfam" id="PF04437">
    <property type="entry name" value="RINT1_TIP1"/>
    <property type="match status" value="1"/>
</dbReference>
<protein>
    <submittedName>
        <fullName evidence="3">RAD50-interacting protein 1</fullName>
    </submittedName>
</protein>
<name>A0A7D8UTJ3_9HELO</name>
<comment type="caution">
    <text evidence="3">The sequence shown here is derived from an EMBL/GenBank/DDBJ whole genome shotgun (WGS) entry which is preliminary data.</text>
</comment>
<dbReference type="InterPro" id="IPR007528">
    <property type="entry name" value="RINT1_Tip20"/>
</dbReference>
<dbReference type="GO" id="GO:0060628">
    <property type="term" value="P:regulation of ER to Golgi vesicle-mediated transport"/>
    <property type="evidence" value="ECO:0007669"/>
    <property type="project" value="TreeGrafter"/>
</dbReference>